<keyword evidence="3" id="KW-0597">Phosphoprotein</keyword>
<dbReference type="Pfam" id="PF00531">
    <property type="entry name" value="Death"/>
    <property type="match status" value="1"/>
</dbReference>
<comment type="subunit">
    <text evidence="8">Can self-associate. Component of the AIM2 PANoptosome complex, a multiprotein complex that drives inflammatory cell death (PANoptosis). Component of the death-induced signaling complex (DISC) composed of cell surface receptor FAS/CD95 or TNFRSF1A, adapter protein FADD and the CASP8 protease; recruitment of CASP8 to the complex is required for processing of CASP8 into the p18 and p10 subunits. Interacts (via death domain) with FAS (via death domain). Interacts directly (via DED domain) with NOL3 (via CARD domain); inhibits death-inducing signaling complex (DISC) assembly by inhibiting the increase in FAS-FADD binding induced by FAS activation. Interacts with CFLAR, PEA15 and MBD4. When phosphorylated, part of a complex containing HIPK3 and FAS. May interact with MAVS/IPS1. Interacts with MOCV v-CFLAR protein and PIDD1. Interacts with RIPK1 and TRADD. Interacts with stimulated TNFRSF10B. Interacts with DDX24.</text>
</comment>
<dbReference type="SMART" id="SM00005">
    <property type="entry name" value="DEATH"/>
    <property type="match status" value="1"/>
</dbReference>
<keyword evidence="4" id="KW-0399">Innate immunity</keyword>
<evidence type="ECO:0000256" key="4">
    <source>
        <dbReference type="ARBA" id="ARBA00022588"/>
    </source>
</evidence>
<dbReference type="RefSeq" id="XP_044292808.1">
    <property type="nucleotide sequence ID" value="XM_044436873.1"/>
</dbReference>
<sequence>MDPFLALLNSLSRAISPDELSTLKFLCMEHIGKKKLQNVNSGHELFIHLIEQEKIKRDNVEFLKELLINLKREDLLAQVTQFEEGTTNDPVNQLDSQEKYKLDKAFEIICEHVGKNWKKLPRKLGISEAKIDRIVAANPFNLQEQLMKSLLEWRKLKGKEAKVGDIIKALRDCHMNLAADYVEEALQSEV</sequence>
<dbReference type="InterPro" id="IPR011029">
    <property type="entry name" value="DEATH-like_dom_sf"/>
</dbReference>
<dbReference type="Proteomes" id="UP000694545">
    <property type="component" value="Unplaced"/>
</dbReference>
<keyword evidence="6" id="KW-0391">Immunity</keyword>
<evidence type="ECO:0000256" key="10">
    <source>
        <dbReference type="ARBA" id="ARBA00071128"/>
    </source>
</evidence>
<dbReference type="InterPro" id="IPR001875">
    <property type="entry name" value="DED_dom"/>
</dbReference>
<dbReference type="KEGG" id="vko:123026823"/>
<dbReference type="OrthoDB" id="100767at2759"/>
<dbReference type="PANTHER" id="PTHR15077">
    <property type="entry name" value="FAS-ASSOCIATING DEATH DOMAIN-CONTAINING PROTEIN FADD"/>
    <property type="match status" value="1"/>
</dbReference>
<keyword evidence="15" id="KW-1185">Reference proteome</keyword>
<evidence type="ECO:0000313" key="14">
    <source>
        <dbReference type="Ensembl" id="ENSVKKP00000020753.1"/>
    </source>
</evidence>
<dbReference type="OMA" id="CKMNLVA"/>
<proteinExistence type="predicted"/>
<feature type="domain" description="Death" evidence="12">
    <location>
        <begin position="102"/>
        <end position="186"/>
    </location>
</feature>
<dbReference type="PROSITE" id="PS50017">
    <property type="entry name" value="DEATH_DOMAIN"/>
    <property type="match status" value="1"/>
</dbReference>
<dbReference type="Ensembl" id="ENSVKKT00000021268.1">
    <property type="protein sequence ID" value="ENSVKKP00000020753.1"/>
    <property type="gene ID" value="ENSVKKG00000013943.1"/>
</dbReference>
<dbReference type="SUPFAM" id="SSF47986">
    <property type="entry name" value="DEATH domain"/>
    <property type="match status" value="1"/>
</dbReference>
<evidence type="ECO:0000256" key="2">
    <source>
        <dbReference type="ARBA" id="ARBA00022490"/>
    </source>
</evidence>
<comment type="subcellular location">
    <subcellularLocation>
        <location evidence="1">Cytoplasm</location>
    </subcellularLocation>
</comment>
<dbReference type="PANTHER" id="PTHR15077:SF10">
    <property type="entry name" value="FAS-ASSOCIATED DEATH DOMAIN PROTEIN"/>
    <property type="match status" value="1"/>
</dbReference>
<dbReference type="GO" id="GO:0045089">
    <property type="term" value="P:positive regulation of innate immune response"/>
    <property type="evidence" value="ECO:0007669"/>
    <property type="project" value="TreeGrafter"/>
</dbReference>
<dbReference type="FunFam" id="1.10.533.10:FF:000059">
    <property type="entry name" value="Fas-associated via death domain"/>
    <property type="match status" value="1"/>
</dbReference>
<dbReference type="GeneID" id="123026823"/>
<dbReference type="GO" id="GO:0005123">
    <property type="term" value="F:death receptor binding"/>
    <property type="evidence" value="ECO:0007669"/>
    <property type="project" value="TreeGrafter"/>
</dbReference>
<dbReference type="InterPro" id="IPR000488">
    <property type="entry name" value="Death_dom"/>
</dbReference>
<dbReference type="Pfam" id="PF01335">
    <property type="entry name" value="DED"/>
    <property type="match status" value="1"/>
</dbReference>
<evidence type="ECO:0000313" key="15">
    <source>
        <dbReference type="Proteomes" id="UP000694545"/>
    </source>
</evidence>
<feature type="domain" description="DED" evidence="13">
    <location>
        <begin position="3"/>
        <end position="81"/>
    </location>
</feature>
<dbReference type="AlphaFoldDB" id="A0A8D2LFD6"/>
<evidence type="ECO:0000259" key="13">
    <source>
        <dbReference type="PROSITE" id="PS50168"/>
    </source>
</evidence>
<evidence type="ECO:0000256" key="6">
    <source>
        <dbReference type="ARBA" id="ARBA00022859"/>
    </source>
</evidence>
<evidence type="ECO:0000256" key="5">
    <source>
        <dbReference type="ARBA" id="ARBA00022703"/>
    </source>
</evidence>
<dbReference type="GO" id="GO:0089720">
    <property type="term" value="F:caspase binding"/>
    <property type="evidence" value="ECO:0007669"/>
    <property type="project" value="TreeGrafter"/>
</dbReference>
<dbReference type="CDD" id="cd08336">
    <property type="entry name" value="DED_FADD"/>
    <property type="match status" value="1"/>
</dbReference>
<protein>
    <recommendedName>
        <fullName evidence="9">FAS-associated death domain protein</fullName>
    </recommendedName>
    <alternativeName>
        <fullName evidence="11">FAS-associating death domain-containing protein</fullName>
    </alternativeName>
    <alternativeName>
        <fullName evidence="10">Fas-associated death domain protein</fullName>
    </alternativeName>
</protein>
<comment type="function">
    <text evidence="7">Apoptotic adapter molecule that recruits caspases CASP8 or CASP10 to the activated FAS/CD95 or TNFRSF1A/TNFR-1 receptors. The resulting aggregate called the death-inducing signaling complex (DISC) performs CASP8 proteolytic activation. Active CASP8 initiates the subsequent cascade of caspases mediating apoptosis. Involved in interferon-mediated antiviral immune response, playing a role in the positive regulation of interferon signaling.</text>
</comment>
<dbReference type="FunFam" id="1.10.533.10:FF:000062">
    <property type="entry name" value="Fas-associated via death domain"/>
    <property type="match status" value="1"/>
</dbReference>
<dbReference type="GO" id="GO:0031265">
    <property type="term" value="C:CD95 death-inducing signaling complex"/>
    <property type="evidence" value="ECO:0007669"/>
    <property type="project" value="TreeGrafter"/>
</dbReference>
<dbReference type="GO" id="GO:0097191">
    <property type="term" value="P:extrinsic apoptotic signaling pathway"/>
    <property type="evidence" value="ECO:0007669"/>
    <property type="project" value="TreeGrafter"/>
</dbReference>
<accession>A0A8D2LFD6</accession>
<evidence type="ECO:0000256" key="11">
    <source>
        <dbReference type="ARBA" id="ARBA00075696"/>
    </source>
</evidence>
<evidence type="ECO:0000256" key="7">
    <source>
        <dbReference type="ARBA" id="ARBA00059068"/>
    </source>
</evidence>
<dbReference type="SMART" id="SM00031">
    <property type="entry name" value="DED"/>
    <property type="match status" value="1"/>
</dbReference>
<evidence type="ECO:0000259" key="12">
    <source>
        <dbReference type="PROSITE" id="PS50017"/>
    </source>
</evidence>
<evidence type="ECO:0000256" key="3">
    <source>
        <dbReference type="ARBA" id="ARBA00022553"/>
    </source>
</evidence>
<dbReference type="GO" id="GO:0005737">
    <property type="term" value="C:cytoplasm"/>
    <property type="evidence" value="ECO:0007669"/>
    <property type="project" value="UniProtKB-SubCell"/>
</dbReference>
<evidence type="ECO:0000256" key="9">
    <source>
        <dbReference type="ARBA" id="ARBA00069996"/>
    </source>
</evidence>
<reference evidence="14" key="2">
    <citation type="submission" date="2025-09" db="UniProtKB">
        <authorList>
            <consortium name="Ensembl"/>
        </authorList>
    </citation>
    <scope>IDENTIFICATION</scope>
</reference>
<dbReference type="GO" id="GO:0045087">
    <property type="term" value="P:innate immune response"/>
    <property type="evidence" value="ECO:0007669"/>
    <property type="project" value="UniProtKB-KW"/>
</dbReference>
<keyword evidence="5" id="KW-0053">Apoptosis</keyword>
<keyword evidence="2" id="KW-0963">Cytoplasm</keyword>
<dbReference type="CTD" id="8772"/>
<dbReference type="PROSITE" id="PS50168">
    <property type="entry name" value="DED"/>
    <property type="match status" value="1"/>
</dbReference>
<evidence type="ECO:0000256" key="1">
    <source>
        <dbReference type="ARBA" id="ARBA00004496"/>
    </source>
</evidence>
<organism evidence="14 15">
    <name type="scientific">Varanus komodoensis</name>
    <name type="common">Komodo dragon</name>
    <dbReference type="NCBI Taxonomy" id="61221"/>
    <lineage>
        <taxon>Eukaryota</taxon>
        <taxon>Metazoa</taxon>
        <taxon>Chordata</taxon>
        <taxon>Craniata</taxon>
        <taxon>Vertebrata</taxon>
        <taxon>Euteleostomi</taxon>
        <taxon>Lepidosauria</taxon>
        <taxon>Squamata</taxon>
        <taxon>Bifurcata</taxon>
        <taxon>Unidentata</taxon>
        <taxon>Episquamata</taxon>
        <taxon>Toxicofera</taxon>
        <taxon>Anguimorpha</taxon>
        <taxon>Paleoanguimorpha</taxon>
        <taxon>Varanoidea</taxon>
        <taxon>Varanidae</taxon>
        <taxon>Varanus</taxon>
    </lineage>
</organism>
<gene>
    <name evidence="14" type="primary">FADD</name>
</gene>
<dbReference type="Gene3D" id="1.10.533.10">
    <property type="entry name" value="Death Domain, Fas"/>
    <property type="match status" value="2"/>
</dbReference>
<name>A0A8D2LFD6_VARKO</name>
<dbReference type="GO" id="GO:0030674">
    <property type="term" value="F:protein-macromolecule adaptor activity"/>
    <property type="evidence" value="ECO:0007669"/>
    <property type="project" value="UniProtKB-ARBA"/>
</dbReference>
<evidence type="ECO:0000256" key="8">
    <source>
        <dbReference type="ARBA" id="ARBA00066149"/>
    </source>
</evidence>
<reference evidence="14" key="1">
    <citation type="submission" date="2025-08" db="UniProtKB">
        <authorList>
            <consortium name="Ensembl"/>
        </authorList>
    </citation>
    <scope>IDENTIFICATION</scope>
</reference>
<dbReference type="InterPro" id="IPR016729">
    <property type="entry name" value="FADD"/>
</dbReference>
<dbReference type="GO" id="GO:2001238">
    <property type="term" value="P:positive regulation of extrinsic apoptotic signaling pathway"/>
    <property type="evidence" value="ECO:0007669"/>
    <property type="project" value="UniProtKB-ARBA"/>
</dbReference>
<dbReference type="GO" id="GO:0001819">
    <property type="term" value="P:positive regulation of cytokine production"/>
    <property type="evidence" value="ECO:0007669"/>
    <property type="project" value="UniProtKB-ARBA"/>
</dbReference>